<dbReference type="InterPro" id="IPR036819">
    <property type="entry name" value="Subtilisin_inhibitor-like_sf"/>
</dbReference>
<reference evidence="3" key="1">
    <citation type="journal article" date="2019" name="Int. J. Syst. Evol. Microbiol.">
        <title>The Global Catalogue of Microorganisms (GCM) 10K type strain sequencing project: providing services to taxonomists for standard genome sequencing and annotation.</title>
        <authorList>
            <consortium name="The Broad Institute Genomics Platform"/>
            <consortium name="The Broad Institute Genome Sequencing Center for Infectious Disease"/>
            <person name="Wu L."/>
            <person name="Ma J."/>
        </authorList>
    </citation>
    <scope>NUCLEOTIDE SEQUENCE [LARGE SCALE GENOMIC DNA]</scope>
    <source>
        <strain evidence="3">CGMCC 4.7382</strain>
    </source>
</reference>
<evidence type="ECO:0000256" key="1">
    <source>
        <dbReference type="SAM" id="Phobius"/>
    </source>
</evidence>
<evidence type="ECO:0000313" key="2">
    <source>
        <dbReference type="EMBL" id="MFC7329039.1"/>
    </source>
</evidence>
<keyword evidence="1" id="KW-0472">Membrane</keyword>
<feature type="transmembrane region" description="Helical" evidence="1">
    <location>
        <begin position="12"/>
        <end position="33"/>
    </location>
</feature>
<organism evidence="2 3">
    <name type="scientific">Marinactinospora rubrisoli</name>
    <dbReference type="NCBI Taxonomy" id="2715399"/>
    <lineage>
        <taxon>Bacteria</taxon>
        <taxon>Bacillati</taxon>
        <taxon>Actinomycetota</taxon>
        <taxon>Actinomycetes</taxon>
        <taxon>Streptosporangiales</taxon>
        <taxon>Nocardiopsidaceae</taxon>
        <taxon>Marinactinospora</taxon>
    </lineage>
</organism>
<dbReference type="EMBL" id="JBHTBH010000006">
    <property type="protein sequence ID" value="MFC7329039.1"/>
    <property type="molecule type" value="Genomic_DNA"/>
</dbReference>
<name>A0ABW2KGC9_9ACTN</name>
<sequence length="168" mass="17585">MLKLNPRRQSPGTIGTVVLGTLCCGGAVGYLLVVGTSLVSMSVASAGVHDVRSMSAMSGLPSGPIGSLRVVVDDGDQVYEQSLTCTGDAEADPMACADLARHAERDDAANPFEEVAPGAICTEMTYGVQRATVTGTWNGAPVDTELNRQGSCQEARWQRLKSLTDPLE</sequence>
<accession>A0ABW2KGC9</accession>
<dbReference type="SUPFAM" id="SSF55399">
    <property type="entry name" value="Subtilisin inhibitor"/>
    <property type="match status" value="1"/>
</dbReference>
<comment type="caution">
    <text evidence="2">The sequence shown here is derived from an EMBL/GenBank/DDBJ whole genome shotgun (WGS) entry which is preliminary data.</text>
</comment>
<proteinExistence type="predicted"/>
<evidence type="ECO:0000313" key="3">
    <source>
        <dbReference type="Proteomes" id="UP001596540"/>
    </source>
</evidence>
<dbReference type="RefSeq" id="WP_379871683.1">
    <property type="nucleotide sequence ID" value="NZ_JBHTBH010000006.1"/>
</dbReference>
<dbReference type="Proteomes" id="UP001596540">
    <property type="component" value="Unassembled WGS sequence"/>
</dbReference>
<gene>
    <name evidence="2" type="ORF">ACFQRF_14945</name>
</gene>
<keyword evidence="1" id="KW-1133">Transmembrane helix</keyword>
<evidence type="ECO:0008006" key="4">
    <source>
        <dbReference type="Google" id="ProtNLM"/>
    </source>
</evidence>
<keyword evidence="1" id="KW-0812">Transmembrane</keyword>
<dbReference type="Gene3D" id="3.30.350.10">
    <property type="entry name" value="Subtilisin inhibitor-like"/>
    <property type="match status" value="1"/>
</dbReference>
<keyword evidence="3" id="KW-1185">Reference proteome</keyword>
<protein>
    <recommendedName>
        <fullName evidence="4">Subtilisin inhibitor domain-containing protein</fullName>
    </recommendedName>
</protein>